<keyword evidence="1" id="KW-0812">Transmembrane</keyword>
<evidence type="ECO:0000313" key="2">
    <source>
        <dbReference type="EMBL" id="KAJ1368313.1"/>
    </source>
</evidence>
<feature type="transmembrane region" description="Helical" evidence="1">
    <location>
        <begin position="25"/>
        <end position="47"/>
    </location>
</feature>
<name>A0AAD5R2Q9_PARTN</name>
<gene>
    <name evidence="2" type="ORF">KIN20_029420</name>
</gene>
<proteinExistence type="predicted"/>
<dbReference type="Proteomes" id="UP001196413">
    <property type="component" value="Unassembled WGS sequence"/>
</dbReference>
<evidence type="ECO:0000313" key="3">
    <source>
        <dbReference type="Proteomes" id="UP001196413"/>
    </source>
</evidence>
<keyword evidence="1" id="KW-0472">Membrane</keyword>
<accession>A0AAD5R2Q9</accession>
<comment type="caution">
    <text evidence="2">The sequence shown here is derived from an EMBL/GenBank/DDBJ whole genome shotgun (WGS) entry which is preliminary data.</text>
</comment>
<dbReference type="AlphaFoldDB" id="A0AAD5R2Q9"/>
<organism evidence="2 3">
    <name type="scientific">Parelaphostrongylus tenuis</name>
    <name type="common">Meningeal worm</name>
    <dbReference type="NCBI Taxonomy" id="148309"/>
    <lineage>
        <taxon>Eukaryota</taxon>
        <taxon>Metazoa</taxon>
        <taxon>Ecdysozoa</taxon>
        <taxon>Nematoda</taxon>
        <taxon>Chromadorea</taxon>
        <taxon>Rhabditida</taxon>
        <taxon>Rhabditina</taxon>
        <taxon>Rhabditomorpha</taxon>
        <taxon>Strongyloidea</taxon>
        <taxon>Metastrongylidae</taxon>
        <taxon>Parelaphostrongylus</taxon>
    </lineage>
</organism>
<keyword evidence="3" id="KW-1185">Reference proteome</keyword>
<dbReference type="EMBL" id="JAHQIW010006145">
    <property type="protein sequence ID" value="KAJ1368313.1"/>
    <property type="molecule type" value="Genomic_DNA"/>
</dbReference>
<evidence type="ECO:0000256" key="1">
    <source>
        <dbReference type="SAM" id="Phobius"/>
    </source>
</evidence>
<reference evidence="2" key="1">
    <citation type="submission" date="2021-06" db="EMBL/GenBank/DDBJ databases">
        <title>Parelaphostrongylus tenuis whole genome reference sequence.</title>
        <authorList>
            <person name="Garwood T.J."/>
            <person name="Larsen P.A."/>
            <person name="Fountain-Jones N.M."/>
            <person name="Garbe J.R."/>
            <person name="Macchietto M.G."/>
            <person name="Kania S.A."/>
            <person name="Gerhold R.W."/>
            <person name="Richards J.E."/>
            <person name="Wolf T.M."/>
        </authorList>
    </citation>
    <scope>NUCLEOTIDE SEQUENCE</scope>
    <source>
        <strain evidence="2">MNPRO001-30</strain>
        <tissue evidence="2">Meninges</tissue>
    </source>
</reference>
<keyword evidence="1" id="KW-1133">Transmembrane helix</keyword>
<sequence>MQRETAHSASLNGARSERHTNMTRLLIDPLMILVIAITTVLGCGVMPPGQGNE</sequence>
<protein>
    <submittedName>
        <fullName evidence="2">Uncharacterized protein</fullName>
    </submittedName>
</protein>